<keyword evidence="1" id="KW-0472">Membrane</keyword>
<keyword evidence="4" id="KW-1185">Reference proteome</keyword>
<evidence type="ECO:0000313" key="4">
    <source>
        <dbReference type="Proteomes" id="UP001176517"/>
    </source>
</evidence>
<evidence type="ECO:0000256" key="1">
    <source>
        <dbReference type="SAM" id="Phobius"/>
    </source>
</evidence>
<dbReference type="InterPro" id="IPR003959">
    <property type="entry name" value="ATPase_AAA_core"/>
</dbReference>
<organism evidence="3 4">
    <name type="scientific">Tilletia horrida</name>
    <dbReference type="NCBI Taxonomy" id="155126"/>
    <lineage>
        <taxon>Eukaryota</taxon>
        <taxon>Fungi</taxon>
        <taxon>Dikarya</taxon>
        <taxon>Basidiomycota</taxon>
        <taxon>Ustilaginomycotina</taxon>
        <taxon>Exobasidiomycetes</taxon>
        <taxon>Tilletiales</taxon>
        <taxon>Tilletiaceae</taxon>
        <taxon>Tilletia</taxon>
    </lineage>
</organism>
<dbReference type="PANTHER" id="PTHR23077:SF132">
    <property type="entry name" value="ATP-DEPENDENT ZN PROTEASE"/>
    <property type="match status" value="1"/>
</dbReference>
<accession>A0AAN6GR91</accession>
<name>A0AAN6GR91_9BASI</name>
<keyword evidence="1" id="KW-1133">Transmembrane helix</keyword>
<dbReference type="GO" id="GO:0016887">
    <property type="term" value="F:ATP hydrolysis activity"/>
    <property type="evidence" value="ECO:0007669"/>
    <property type="project" value="InterPro"/>
</dbReference>
<keyword evidence="1" id="KW-0812">Transmembrane</keyword>
<sequence>MSFPKFKLALLTDFLSPFPYILIFLLWGGWLRLYDPGSRLFVLFSIIFWFTVGIGSLFWIVFVTLYWVEGHGDRNRAAQPSKARSAAWTPKAVHQALEENGRQTYIKIWNLLAQEFKDHQLVGTDIDLDIINWAHSEKKLLPTADLSVLAPRQPARLEWVSKVKVRKQGRRRAIYDDYMDFESGVRSVPDQELAGGEMVPEPRCVVFDLVYQGETIHLHFFQWIVDYGGTRVAWFAHFSDTSDQIGRELFAEVYRWQNVLKNEIWMYDEKFFKSKSLYAEVMSSDAEELVLPQETLHRLRADTQTFFESQSIFETLQVPWKRGILLMGPPGNGKTATIKAIIRDSIGKAAILYARRLKDCRDRTTPAITAVFKHARENAPCLLIFEDLDSLVEESARSVLLNELDGLHSNDGILIIASTNHAGKLDDALLNRPSRFDQKYHFDLPNEELRTRFIDKWLRERVGLSRLSYDGASNEGVDIKNADELIAVMAKLTAGWSFAFLKELFLSFLLKVAVRQGTPGIGNQSGTAEKSKPDSRELSAQLKNTDVPVTLLLEQLEQLSAQVKVPKAD</sequence>
<evidence type="ECO:0000313" key="3">
    <source>
        <dbReference type="EMBL" id="KAK0549671.1"/>
    </source>
</evidence>
<dbReference type="GO" id="GO:0005634">
    <property type="term" value="C:nucleus"/>
    <property type="evidence" value="ECO:0007669"/>
    <property type="project" value="TreeGrafter"/>
</dbReference>
<dbReference type="GO" id="GO:0042254">
    <property type="term" value="P:ribosome biogenesis"/>
    <property type="evidence" value="ECO:0007669"/>
    <property type="project" value="TreeGrafter"/>
</dbReference>
<dbReference type="AlphaFoldDB" id="A0AAN6GR91"/>
<dbReference type="CDD" id="cd19481">
    <property type="entry name" value="RecA-like_protease"/>
    <property type="match status" value="1"/>
</dbReference>
<dbReference type="GO" id="GO:0003723">
    <property type="term" value="F:RNA binding"/>
    <property type="evidence" value="ECO:0007669"/>
    <property type="project" value="TreeGrafter"/>
</dbReference>
<dbReference type="Proteomes" id="UP001176517">
    <property type="component" value="Unassembled WGS sequence"/>
</dbReference>
<dbReference type="PANTHER" id="PTHR23077">
    <property type="entry name" value="AAA-FAMILY ATPASE"/>
    <property type="match status" value="1"/>
</dbReference>
<comment type="caution">
    <text evidence="3">The sequence shown here is derived from an EMBL/GenBank/DDBJ whole genome shotgun (WGS) entry which is preliminary data.</text>
</comment>
<feature type="domain" description="AAA+ ATPase" evidence="2">
    <location>
        <begin position="320"/>
        <end position="446"/>
    </location>
</feature>
<dbReference type="GO" id="GO:1990275">
    <property type="term" value="F:preribosome binding"/>
    <property type="evidence" value="ECO:0007669"/>
    <property type="project" value="TreeGrafter"/>
</dbReference>
<dbReference type="InterPro" id="IPR027417">
    <property type="entry name" value="P-loop_NTPase"/>
</dbReference>
<feature type="transmembrane region" description="Helical" evidence="1">
    <location>
        <begin position="6"/>
        <end position="28"/>
    </location>
</feature>
<protein>
    <recommendedName>
        <fullName evidence="2">AAA+ ATPase domain-containing protein</fullName>
    </recommendedName>
</protein>
<dbReference type="GO" id="GO:0005524">
    <property type="term" value="F:ATP binding"/>
    <property type="evidence" value="ECO:0007669"/>
    <property type="project" value="InterPro"/>
</dbReference>
<dbReference type="Pfam" id="PF00004">
    <property type="entry name" value="AAA"/>
    <property type="match status" value="1"/>
</dbReference>
<reference evidence="3" key="1">
    <citation type="journal article" date="2023" name="PhytoFront">
        <title>Draft Genome Resources of Seven Strains of Tilletia horrida, Causal Agent of Kernel Smut of Rice.</title>
        <authorList>
            <person name="Khanal S."/>
            <person name="Antony Babu S."/>
            <person name="Zhou X.G."/>
        </authorList>
    </citation>
    <scope>NUCLEOTIDE SEQUENCE</scope>
    <source>
        <strain evidence="3">TX6</strain>
    </source>
</reference>
<proteinExistence type="predicted"/>
<dbReference type="InterPro" id="IPR050168">
    <property type="entry name" value="AAA_ATPase_domain"/>
</dbReference>
<dbReference type="EMBL" id="JAPDMZ010000107">
    <property type="protein sequence ID" value="KAK0549671.1"/>
    <property type="molecule type" value="Genomic_DNA"/>
</dbReference>
<evidence type="ECO:0000259" key="2">
    <source>
        <dbReference type="SMART" id="SM00382"/>
    </source>
</evidence>
<feature type="transmembrane region" description="Helical" evidence="1">
    <location>
        <begin position="40"/>
        <end position="68"/>
    </location>
</feature>
<gene>
    <name evidence="3" type="ORF">OC846_003977</name>
</gene>
<dbReference type="SMART" id="SM00382">
    <property type="entry name" value="AAA"/>
    <property type="match status" value="1"/>
</dbReference>
<dbReference type="InterPro" id="IPR003593">
    <property type="entry name" value="AAA+_ATPase"/>
</dbReference>
<dbReference type="SUPFAM" id="SSF52540">
    <property type="entry name" value="P-loop containing nucleoside triphosphate hydrolases"/>
    <property type="match status" value="1"/>
</dbReference>
<dbReference type="Gene3D" id="3.40.50.300">
    <property type="entry name" value="P-loop containing nucleotide triphosphate hydrolases"/>
    <property type="match status" value="1"/>
</dbReference>